<name>A0AA96FBZ4_9MICO</name>
<gene>
    <name evidence="2" type="ORF">RN607_14285</name>
</gene>
<dbReference type="InterPro" id="IPR049311">
    <property type="entry name" value="GIY_YIG_cat"/>
</dbReference>
<dbReference type="AlphaFoldDB" id="A0AA96FBZ4"/>
<evidence type="ECO:0000313" key="2">
    <source>
        <dbReference type="EMBL" id="WNM27348.1"/>
    </source>
</evidence>
<dbReference type="KEGG" id="dcp:RN607_14285"/>
<reference evidence="2" key="1">
    <citation type="submission" date="2023-09" db="EMBL/GenBank/DDBJ databases">
        <title>Demequina sp. a novel bacteria isolated from Capsicum annuum.</title>
        <authorList>
            <person name="Humaira Z."/>
            <person name="Lee J."/>
            <person name="Cho D."/>
        </authorList>
    </citation>
    <scope>NUCLEOTIDE SEQUENCE</scope>
    <source>
        <strain evidence="2">PMTSA13</strain>
    </source>
</reference>
<dbReference type="Proteomes" id="UP001303408">
    <property type="component" value="Chromosome"/>
</dbReference>
<dbReference type="EMBL" id="CP134880">
    <property type="protein sequence ID" value="WNM27348.1"/>
    <property type="molecule type" value="Genomic_DNA"/>
</dbReference>
<sequence>MSLLDDSSFRPAGEIDAIVPNEFGVYAIRLRRGAGFPEPFQSLLAARVTRLLYIGQAEKQTLPKRLLGNELRARGNGTFLRSIGAVLGYRPVFGAMAGRARVQNYRFAPADRAAIVAWMNVNLEVSWSVLSQPTVHETEVALIREHTPLLNLQDNPRALPELEALRLECRAIAAGVSGS</sequence>
<feature type="domain" description="GIY-YIG catalytic" evidence="1">
    <location>
        <begin position="24"/>
        <end position="161"/>
    </location>
</feature>
<evidence type="ECO:0000259" key="1">
    <source>
        <dbReference type="Pfam" id="PF20815"/>
    </source>
</evidence>
<organism evidence="2">
    <name type="scientific">Demequina capsici</name>
    <dbReference type="NCBI Taxonomy" id="3075620"/>
    <lineage>
        <taxon>Bacteria</taxon>
        <taxon>Bacillati</taxon>
        <taxon>Actinomycetota</taxon>
        <taxon>Actinomycetes</taxon>
        <taxon>Micrococcales</taxon>
        <taxon>Demequinaceae</taxon>
        <taxon>Demequina</taxon>
    </lineage>
</organism>
<accession>A0AA96FBZ4</accession>
<dbReference type="Pfam" id="PF20815">
    <property type="entry name" value="GIY_YIG_2"/>
    <property type="match status" value="1"/>
</dbReference>
<dbReference type="RefSeq" id="WP_313543334.1">
    <property type="nucleotide sequence ID" value="NZ_CP134880.1"/>
</dbReference>
<protein>
    <recommendedName>
        <fullName evidence="1">GIY-YIG catalytic domain-containing protein</fullName>
    </recommendedName>
</protein>
<proteinExistence type="predicted"/>